<dbReference type="GO" id="GO:0042609">
    <property type="term" value="F:CD4 receptor binding"/>
    <property type="evidence" value="ECO:0007669"/>
    <property type="project" value="TreeGrafter"/>
</dbReference>
<dbReference type="PROSITE" id="PS50106">
    <property type="entry name" value="PDZ"/>
    <property type="match status" value="2"/>
</dbReference>
<dbReference type="EMBL" id="JAINUG010000285">
    <property type="protein sequence ID" value="KAJ8383816.1"/>
    <property type="molecule type" value="Genomic_DNA"/>
</dbReference>
<evidence type="ECO:0000259" key="2">
    <source>
        <dbReference type="PROSITE" id="PS50106"/>
    </source>
</evidence>
<protein>
    <recommendedName>
        <fullName evidence="2">PDZ domain-containing protein</fullName>
    </recommendedName>
</protein>
<feature type="compositionally biased region" description="Polar residues" evidence="1">
    <location>
        <begin position="1"/>
        <end position="12"/>
    </location>
</feature>
<feature type="domain" description="PDZ" evidence="2">
    <location>
        <begin position="413"/>
        <end position="482"/>
    </location>
</feature>
<reference evidence="3" key="1">
    <citation type="journal article" date="2023" name="Science">
        <title>Genome structures resolve the early diversification of teleost fishes.</title>
        <authorList>
            <person name="Parey E."/>
            <person name="Louis A."/>
            <person name="Montfort J."/>
            <person name="Bouchez O."/>
            <person name="Roques C."/>
            <person name="Iampietro C."/>
            <person name="Lluch J."/>
            <person name="Castinel A."/>
            <person name="Donnadieu C."/>
            <person name="Desvignes T."/>
            <person name="Floi Bucao C."/>
            <person name="Jouanno E."/>
            <person name="Wen M."/>
            <person name="Mejri S."/>
            <person name="Dirks R."/>
            <person name="Jansen H."/>
            <person name="Henkel C."/>
            <person name="Chen W.J."/>
            <person name="Zahm M."/>
            <person name="Cabau C."/>
            <person name="Klopp C."/>
            <person name="Thompson A.W."/>
            <person name="Robinson-Rechavi M."/>
            <person name="Braasch I."/>
            <person name="Lecointre G."/>
            <person name="Bobe J."/>
            <person name="Postlethwait J.H."/>
            <person name="Berthelot C."/>
            <person name="Roest Crollius H."/>
            <person name="Guiguen Y."/>
        </authorList>
    </citation>
    <scope>NUCLEOTIDE SEQUENCE</scope>
    <source>
        <strain evidence="3">NC1722</strain>
    </source>
</reference>
<dbReference type="GO" id="GO:0005125">
    <property type="term" value="F:cytokine activity"/>
    <property type="evidence" value="ECO:0007669"/>
    <property type="project" value="InterPro"/>
</dbReference>
<dbReference type="FunFam" id="2.30.42.10:FF:000122">
    <property type="entry name" value="Pro-interleukin-16"/>
    <property type="match status" value="1"/>
</dbReference>
<name>A0AAD7W4D9_9TELE</name>
<evidence type="ECO:0000313" key="3">
    <source>
        <dbReference type="EMBL" id="KAJ8383816.1"/>
    </source>
</evidence>
<dbReference type="Gene3D" id="2.30.42.10">
    <property type="match status" value="2"/>
</dbReference>
<feature type="compositionally biased region" description="Polar residues" evidence="1">
    <location>
        <begin position="110"/>
        <end position="119"/>
    </location>
</feature>
<feature type="compositionally biased region" description="Low complexity" evidence="1">
    <location>
        <begin position="134"/>
        <end position="156"/>
    </location>
</feature>
<dbReference type="GO" id="GO:0030595">
    <property type="term" value="P:leukocyte chemotaxis"/>
    <property type="evidence" value="ECO:0007669"/>
    <property type="project" value="TreeGrafter"/>
</dbReference>
<dbReference type="InterPro" id="IPR036034">
    <property type="entry name" value="PDZ_sf"/>
</dbReference>
<accession>A0AAD7W4D9</accession>
<feature type="compositionally biased region" description="Polar residues" evidence="1">
    <location>
        <begin position="195"/>
        <end position="212"/>
    </location>
</feature>
<comment type="caution">
    <text evidence="3">The sequence shown here is derived from an EMBL/GenBank/DDBJ whole genome shotgun (WGS) entry which is preliminary data.</text>
</comment>
<dbReference type="PANTHER" id="PTHR48484">
    <property type="entry name" value="PRO-INTERLEUKIN-16"/>
    <property type="match status" value="1"/>
</dbReference>
<evidence type="ECO:0000256" key="1">
    <source>
        <dbReference type="SAM" id="MobiDB-lite"/>
    </source>
</evidence>
<feature type="region of interest" description="Disordered" evidence="1">
    <location>
        <begin position="1"/>
        <end position="212"/>
    </location>
</feature>
<evidence type="ECO:0000313" key="4">
    <source>
        <dbReference type="Proteomes" id="UP001221898"/>
    </source>
</evidence>
<dbReference type="InterPro" id="IPR055287">
    <property type="entry name" value="IL-16-like"/>
</dbReference>
<dbReference type="SUPFAM" id="SSF50156">
    <property type="entry name" value="PDZ domain-like"/>
    <property type="match status" value="2"/>
</dbReference>
<proteinExistence type="predicted"/>
<feature type="compositionally biased region" description="Low complexity" evidence="1">
    <location>
        <begin position="29"/>
        <end position="42"/>
    </location>
</feature>
<organism evidence="3 4">
    <name type="scientific">Aldrovandia affinis</name>
    <dbReference type="NCBI Taxonomy" id="143900"/>
    <lineage>
        <taxon>Eukaryota</taxon>
        <taxon>Metazoa</taxon>
        <taxon>Chordata</taxon>
        <taxon>Craniata</taxon>
        <taxon>Vertebrata</taxon>
        <taxon>Euteleostomi</taxon>
        <taxon>Actinopterygii</taxon>
        <taxon>Neopterygii</taxon>
        <taxon>Teleostei</taxon>
        <taxon>Notacanthiformes</taxon>
        <taxon>Halosauridae</taxon>
        <taxon>Aldrovandia</taxon>
    </lineage>
</organism>
<dbReference type="InterPro" id="IPR001478">
    <property type="entry name" value="PDZ"/>
</dbReference>
<keyword evidence="4" id="KW-1185">Reference proteome</keyword>
<feature type="domain" description="PDZ" evidence="2">
    <location>
        <begin position="300"/>
        <end position="371"/>
    </location>
</feature>
<feature type="compositionally biased region" description="Acidic residues" evidence="1">
    <location>
        <begin position="180"/>
        <end position="191"/>
    </location>
</feature>
<dbReference type="GO" id="GO:0050930">
    <property type="term" value="P:induction of positive chemotaxis"/>
    <property type="evidence" value="ECO:0007669"/>
    <property type="project" value="InterPro"/>
</dbReference>
<gene>
    <name evidence="3" type="ORF">AAFF_G00215030</name>
</gene>
<feature type="compositionally biased region" description="Basic and acidic residues" evidence="1">
    <location>
        <begin position="78"/>
        <end position="109"/>
    </location>
</feature>
<dbReference type="AlphaFoldDB" id="A0AAD7W4D9"/>
<sequence>MATEEGSGSQADGQEGALGSPTHKVSMVIIKDTPDTPITTKTEPWTIRPKSLNQAKVTGAPNPPTGQIKQDYCLSEEPEPRDTENQGDQSRQRIKDYTSGEKVEQKKTVSIDQTGSFRRNTPVALTLEMAGKATSSSPTEPHTTTSSSTDPHTCSDVIPQNQAKDPQGSFGVCLARWSSDEEESDDDDDDGGTEKGSNYDSDSAESSVTITSNMSQSDRLSFSVSLADLYHLGGVDFMGYNDDLQDVDSDHMSHRTASLSSDISAFSCISILPTDELDRLLEDVRGLEDETLQNYEDVQVVVLHKEVGCGLGFTVAGGVDQNKPITVHKVFPFGLASQEGSIREGDQVLSINGTALKTSAHWEALRTLRRARTRGMAVVVLQKGGVAETQKDVADHPQAVLDQCIVQKGRTLRVVLKKSSTDLGFSLEGGLGSSEGDRPLTVKKLFQGGPVGDVFPGDELLEIKGQSLQGLRRFEAWNLIKKLPPGPVEVVLNRPFRP</sequence>
<dbReference type="SMART" id="SM00228">
    <property type="entry name" value="PDZ"/>
    <property type="match status" value="2"/>
</dbReference>
<dbReference type="Pfam" id="PF00595">
    <property type="entry name" value="PDZ"/>
    <property type="match status" value="1"/>
</dbReference>
<dbReference type="Proteomes" id="UP001221898">
    <property type="component" value="Unassembled WGS sequence"/>
</dbReference>
<dbReference type="PANTHER" id="PTHR48484:SF1">
    <property type="entry name" value="DENTIN SIALOPHOSPHOPROTEIN"/>
    <property type="match status" value="1"/>
</dbReference>